<dbReference type="AlphaFoldDB" id="A0A0A9CTM2"/>
<protein>
    <submittedName>
        <fullName evidence="1">Uncharacterized protein</fullName>
    </submittedName>
</protein>
<dbReference type="EMBL" id="GBRH01218949">
    <property type="protein sequence ID" value="JAD78946.1"/>
    <property type="molecule type" value="Transcribed_RNA"/>
</dbReference>
<reference evidence="1" key="2">
    <citation type="journal article" date="2015" name="Data Brief">
        <title>Shoot transcriptome of the giant reed, Arundo donax.</title>
        <authorList>
            <person name="Barrero R.A."/>
            <person name="Guerrero F.D."/>
            <person name="Moolhuijzen P."/>
            <person name="Goolsby J.A."/>
            <person name="Tidwell J."/>
            <person name="Bellgard S.E."/>
            <person name="Bellgard M.I."/>
        </authorList>
    </citation>
    <scope>NUCLEOTIDE SEQUENCE</scope>
    <source>
        <tissue evidence="1">Shoot tissue taken approximately 20 cm above the soil surface</tissue>
    </source>
</reference>
<proteinExistence type="predicted"/>
<organism evidence="1">
    <name type="scientific">Arundo donax</name>
    <name type="common">Giant reed</name>
    <name type="synonym">Donax arundinaceus</name>
    <dbReference type="NCBI Taxonomy" id="35708"/>
    <lineage>
        <taxon>Eukaryota</taxon>
        <taxon>Viridiplantae</taxon>
        <taxon>Streptophyta</taxon>
        <taxon>Embryophyta</taxon>
        <taxon>Tracheophyta</taxon>
        <taxon>Spermatophyta</taxon>
        <taxon>Magnoliopsida</taxon>
        <taxon>Liliopsida</taxon>
        <taxon>Poales</taxon>
        <taxon>Poaceae</taxon>
        <taxon>PACMAD clade</taxon>
        <taxon>Arundinoideae</taxon>
        <taxon>Arundineae</taxon>
        <taxon>Arundo</taxon>
    </lineage>
</organism>
<evidence type="ECO:0000313" key="1">
    <source>
        <dbReference type="EMBL" id="JAD78946.1"/>
    </source>
</evidence>
<accession>A0A0A9CTM2</accession>
<reference evidence="1" key="1">
    <citation type="submission" date="2014-09" db="EMBL/GenBank/DDBJ databases">
        <authorList>
            <person name="Magalhaes I.L.F."/>
            <person name="Oliveira U."/>
            <person name="Santos F.R."/>
            <person name="Vidigal T.H.D.A."/>
            <person name="Brescovit A.D."/>
            <person name="Santos A.J."/>
        </authorList>
    </citation>
    <scope>NUCLEOTIDE SEQUENCE</scope>
    <source>
        <tissue evidence="1">Shoot tissue taken approximately 20 cm above the soil surface</tissue>
    </source>
</reference>
<sequence>MMGFQDTGVVGGGRTASFFHYRRLECRDNGTTLRPRWLWLPALTGKAAFPCFFHVKKLKWSRITSALLPRKVAEFSAKIHHAGAVTEANICPTIIFISPWGLPVLSRPLLARSKSRHPHGRDVF</sequence>
<name>A0A0A9CTM2_ARUDO</name>